<dbReference type="InterPro" id="IPR004722">
    <property type="entry name" value="DHOase"/>
</dbReference>
<dbReference type="InterPro" id="IPR002195">
    <property type="entry name" value="Dihydroorotase_CS"/>
</dbReference>
<comment type="similarity">
    <text evidence="3">Belongs to the metallo-dependent hydrolases superfamily. DHOase family. Class I DHOase subfamily.</text>
</comment>
<evidence type="ECO:0000256" key="1">
    <source>
        <dbReference type="ARBA" id="ARBA00001947"/>
    </source>
</evidence>
<name>A0A1J5IUJ6_9BACT</name>
<dbReference type="PANTHER" id="PTHR43668:SF4">
    <property type="entry name" value="ALLANTOINASE"/>
    <property type="match status" value="1"/>
</dbReference>
<proteinExistence type="inferred from homology"/>
<dbReference type="STRING" id="1817892.AUK40_06600"/>
<evidence type="ECO:0000259" key="6">
    <source>
        <dbReference type="Pfam" id="PF01979"/>
    </source>
</evidence>
<dbReference type="InterPro" id="IPR006680">
    <property type="entry name" value="Amidohydro-rel"/>
</dbReference>
<dbReference type="CDD" id="cd01318">
    <property type="entry name" value="DHOase_IIb"/>
    <property type="match status" value="1"/>
</dbReference>
<evidence type="ECO:0000256" key="5">
    <source>
        <dbReference type="ARBA" id="ARBA00022801"/>
    </source>
</evidence>
<dbReference type="InterPro" id="IPR011059">
    <property type="entry name" value="Metal-dep_hydrolase_composite"/>
</dbReference>
<dbReference type="EMBL" id="MNZT01000122">
    <property type="protein sequence ID" value="OIP94912.1"/>
    <property type="molecule type" value="Genomic_DNA"/>
</dbReference>
<dbReference type="GO" id="GO:0006145">
    <property type="term" value="P:purine nucleobase catabolic process"/>
    <property type="evidence" value="ECO:0007669"/>
    <property type="project" value="TreeGrafter"/>
</dbReference>
<evidence type="ECO:0000256" key="3">
    <source>
        <dbReference type="ARBA" id="ARBA00010286"/>
    </source>
</evidence>
<organism evidence="7 8">
    <name type="scientific">Candidatus Wirthbacteria bacterium CG2_30_54_11</name>
    <dbReference type="NCBI Taxonomy" id="1817892"/>
    <lineage>
        <taxon>Bacteria</taxon>
        <taxon>Candidatus Wirthbacteria</taxon>
    </lineage>
</organism>
<evidence type="ECO:0000313" key="8">
    <source>
        <dbReference type="Proteomes" id="UP000183245"/>
    </source>
</evidence>
<dbReference type="GO" id="GO:0004151">
    <property type="term" value="F:dihydroorotase activity"/>
    <property type="evidence" value="ECO:0007669"/>
    <property type="project" value="InterPro"/>
</dbReference>
<dbReference type="InterPro" id="IPR032466">
    <property type="entry name" value="Metal_Hydrolase"/>
</dbReference>
<feature type="domain" description="Amidohydrolase-related" evidence="6">
    <location>
        <begin position="50"/>
        <end position="417"/>
    </location>
</feature>
<dbReference type="HAMAP" id="MF_00220_A">
    <property type="entry name" value="PyrC_classI_A"/>
    <property type="match status" value="1"/>
</dbReference>
<dbReference type="GO" id="GO:0004038">
    <property type="term" value="F:allantoinase activity"/>
    <property type="evidence" value="ECO:0007669"/>
    <property type="project" value="TreeGrafter"/>
</dbReference>
<comment type="caution">
    <text evidence="7">The sequence shown here is derived from an EMBL/GenBank/DDBJ whole genome shotgun (WGS) entry which is preliminary data.</text>
</comment>
<dbReference type="NCBIfam" id="TIGR00857">
    <property type="entry name" value="pyrC_multi"/>
    <property type="match status" value="1"/>
</dbReference>
<protein>
    <recommendedName>
        <fullName evidence="6">Amidohydrolase-related domain-containing protein</fullName>
    </recommendedName>
</protein>
<dbReference type="GO" id="GO:0006221">
    <property type="term" value="P:pyrimidine nucleotide biosynthetic process"/>
    <property type="evidence" value="ECO:0007669"/>
    <property type="project" value="InterPro"/>
</dbReference>
<keyword evidence="5" id="KW-0378">Hydrolase</keyword>
<dbReference type="SUPFAM" id="SSF51338">
    <property type="entry name" value="Composite domain of metallo-dependent hydrolases"/>
    <property type="match status" value="1"/>
</dbReference>
<dbReference type="Gene3D" id="3.20.20.140">
    <property type="entry name" value="Metal-dependent hydrolases"/>
    <property type="match status" value="1"/>
</dbReference>
<dbReference type="PROSITE" id="PS00482">
    <property type="entry name" value="DIHYDROOROTASE_1"/>
    <property type="match status" value="1"/>
</dbReference>
<dbReference type="PROSITE" id="PS00483">
    <property type="entry name" value="DIHYDROOROTASE_2"/>
    <property type="match status" value="1"/>
</dbReference>
<dbReference type="AlphaFoldDB" id="A0A1J5IUJ6"/>
<evidence type="ECO:0000313" key="7">
    <source>
        <dbReference type="EMBL" id="OIP94912.1"/>
    </source>
</evidence>
<dbReference type="Pfam" id="PF01979">
    <property type="entry name" value="Amidohydro_1"/>
    <property type="match status" value="1"/>
</dbReference>
<comment type="cofactor">
    <cofactor evidence="1">
        <name>Zn(2+)</name>
        <dbReference type="ChEBI" id="CHEBI:29105"/>
    </cofactor>
</comment>
<keyword evidence="4" id="KW-0479">Metal-binding</keyword>
<dbReference type="SUPFAM" id="SSF51556">
    <property type="entry name" value="Metallo-dependent hydrolases"/>
    <property type="match status" value="1"/>
</dbReference>
<accession>A0A1J5IUJ6</accession>
<reference evidence="7" key="1">
    <citation type="journal article" date="2016" name="Environ. Microbiol.">
        <title>Genomic resolution of a cold subsurface aquifer community provides metabolic insights for novel microbes adapted to high CO concentrations.</title>
        <authorList>
            <person name="Probst A.J."/>
            <person name="Castelle C.J."/>
            <person name="Singh A."/>
            <person name="Brown C.T."/>
            <person name="Anantharaman K."/>
            <person name="Sharon I."/>
            <person name="Hug L.A."/>
            <person name="Burstein D."/>
            <person name="Emerson J.B."/>
            <person name="Thomas B.C."/>
            <person name="Banfield J.F."/>
        </authorList>
    </citation>
    <scope>NUCLEOTIDE SEQUENCE [LARGE SCALE GENOMIC DNA]</scope>
    <source>
        <strain evidence="7">CG2_30_54_11</strain>
    </source>
</reference>
<dbReference type="Proteomes" id="UP000183245">
    <property type="component" value="Unassembled WGS sequence"/>
</dbReference>
<evidence type="ECO:0000256" key="2">
    <source>
        <dbReference type="ARBA" id="ARBA00002368"/>
    </source>
</evidence>
<dbReference type="PANTHER" id="PTHR43668">
    <property type="entry name" value="ALLANTOINASE"/>
    <property type="match status" value="1"/>
</dbReference>
<sequence>MPLLLKNANVFFENRLQRLDLRTRDGKIAEVAADLQPSSTDQVIDLSGKTILPGVIDLHVHFRVPGGEHKEDWTTGSRAAAKGGITAVCDMPNTNPSTTTIDLLRQKIQPTGQASLVNFGINFGAGPDNRAEQRALPLNIPVKCYVGPTTGTLIVDEQAVLEDIFTATDHLFLIHAEDKTEIDRLTAIFKNQNDPHLHGQIRPPKVAAIATQRVLNLARRYDRRVHFCHISSIEELELIRAARAEGLRVTCEVLPHTLFLDETAIDALGNFGKVNPPLRSSQHRKALWQALVNGEIDTVATDHAPHTREEKEKGYWEAPSGVPGVETMLPLLLDQLNKGSISLPRLVEVTSTSPARLLGLTDKGAIAPGFDADLTVIDLQETHTFTDDEIISKCGWTPFAGMTVTGMPVMTVVKGEIMFDAGLFSSGERGAPLWIV</sequence>
<evidence type="ECO:0000256" key="4">
    <source>
        <dbReference type="ARBA" id="ARBA00022723"/>
    </source>
</evidence>
<comment type="function">
    <text evidence="2">Catalyzes the reversible cyclization of carbamoyl aspartate to dihydroorotate.</text>
</comment>
<dbReference type="GO" id="GO:0046872">
    <property type="term" value="F:metal ion binding"/>
    <property type="evidence" value="ECO:0007669"/>
    <property type="project" value="UniProtKB-KW"/>
</dbReference>
<dbReference type="GO" id="GO:0005737">
    <property type="term" value="C:cytoplasm"/>
    <property type="evidence" value="ECO:0007669"/>
    <property type="project" value="TreeGrafter"/>
</dbReference>
<dbReference type="InterPro" id="IPR050138">
    <property type="entry name" value="DHOase/Allantoinase_Hydrolase"/>
</dbReference>
<gene>
    <name evidence="7" type="ORF">AUK40_06600</name>
</gene>